<accession>A0ACC1TDE0</accession>
<gene>
    <name evidence="1" type="ORF">NM688_g775</name>
</gene>
<evidence type="ECO:0000313" key="1">
    <source>
        <dbReference type="EMBL" id="KAJ3558682.1"/>
    </source>
</evidence>
<proteinExistence type="predicted"/>
<comment type="caution">
    <text evidence="1">The sequence shown here is derived from an EMBL/GenBank/DDBJ whole genome shotgun (WGS) entry which is preliminary data.</text>
</comment>
<name>A0ACC1TDE0_9APHY</name>
<protein>
    <submittedName>
        <fullName evidence="1">Uncharacterized protein</fullName>
    </submittedName>
</protein>
<evidence type="ECO:0000313" key="2">
    <source>
        <dbReference type="Proteomes" id="UP001148662"/>
    </source>
</evidence>
<dbReference type="EMBL" id="JANHOG010000072">
    <property type="protein sequence ID" value="KAJ3558682.1"/>
    <property type="molecule type" value="Genomic_DNA"/>
</dbReference>
<keyword evidence="2" id="KW-1185">Reference proteome</keyword>
<sequence length="104" mass="11337">MHEPIETPVLELVRFTFKVRWLVLAHSSAQLCGKGHNEDYKPSVMLHGTGPSDIRVVLDVQYPTVVDTIAAALTPLALTACASSASTQEMSGLQRTRICDRNAC</sequence>
<dbReference type="Proteomes" id="UP001148662">
    <property type="component" value="Unassembled WGS sequence"/>
</dbReference>
<organism evidence="1 2">
    <name type="scientific">Phlebia brevispora</name>
    <dbReference type="NCBI Taxonomy" id="194682"/>
    <lineage>
        <taxon>Eukaryota</taxon>
        <taxon>Fungi</taxon>
        <taxon>Dikarya</taxon>
        <taxon>Basidiomycota</taxon>
        <taxon>Agaricomycotina</taxon>
        <taxon>Agaricomycetes</taxon>
        <taxon>Polyporales</taxon>
        <taxon>Meruliaceae</taxon>
        <taxon>Phlebia</taxon>
    </lineage>
</organism>
<reference evidence="1" key="1">
    <citation type="submission" date="2022-07" db="EMBL/GenBank/DDBJ databases">
        <title>Genome Sequence of Phlebia brevispora.</title>
        <authorList>
            <person name="Buettner E."/>
        </authorList>
    </citation>
    <scope>NUCLEOTIDE SEQUENCE</scope>
    <source>
        <strain evidence="1">MPL23</strain>
    </source>
</reference>